<dbReference type="GO" id="GO:0009055">
    <property type="term" value="F:electron transfer activity"/>
    <property type="evidence" value="ECO:0007669"/>
    <property type="project" value="InterPro"/>
</dbReference>
<dbReference type="GO" id="GO:0016787">
    <property type="term" value="F:hydrolase activity"/>
    <property type="evidence" value="ECO:0007669"/>
    <property type="project" value="InterPro"/>
</dbReference>
<dbReference type="InterPro" id="IPR055557">
    <property type="entry name" value="DUF7133"/>
</dbReference>
<keyword evidence="3 6" id="KW-0732">Signal</keyword>
<evidence type="ECO:0000256" key="2">
    <source>
        <dbReference type="ARBA" id="ARBA00022723"/>
    </source>
</evidence>
<evidence type="ECO:0000256" key="3">
    <source>
        <dbReference type="ARBA" id="ARBA00022729"/>
    </source>
</evidence>
<dbReference type="PANTHER" id="PTHR33546:SF1">
    <property type="entry name" value="LARGE, MULTIFUNCTIONAL SECRETED PROTEIN"/>
    <property type="match status" value="1"/>
</dbReference>
<dbReference type="InterPro" id="IPR011041">
    <property type="entry name" value="Quinoprot_gluc/sorb_DH_b-prop"/>
</dbReference>
<feature type="signal peptide" evidence="6">
    <location>
        <begin position="1"/>
        <end position="24"/>
    </location>
</feature>
<keyword evidence="2 5" id="KW-0479">Metal-binding</keyword>
<dbReference type="GO" id="GO:0020037">
    <property type="term" value="F:heme binding"/>
    <property type="evidence" value="ECO:0007669"/>
    <property type="project" value="InterPro"/>
</dbReference>
<name>A0A517YIA6_9BACT</name>
<dbReference type="InterPro" id="IPR011042">
    <property type="entry name" value="6-blade_b-propeller_TolB-like"/>
</dbReference>
<evidence type="ECO:0000313" key="9">
    <source>
        <dbReference type="Proteomes" id="UP000315017"/>
    </source>
</evidence>
<feature type="domain" description="Cytochrome c" evidence="7">
    <location>
        <begin position="1071"/>
        <end position="1203"/>
    </location>
</feature>
<dbReference type="NCBIfam" id="TIGR02603">
    <property type="entry name" value="CxxCH_TIGR02603"/>
    <property type="match status" value="1"/>
</dbReference>
<evidence type="ECO:0000256" key="1">
    <source>
        <dbReference type="ARBA" id="ARBA00022617"/>
    </source>
</evidence>
<dbReference type="PROSITE" id="PS51257">
    <property type="entry name" value="PROKAR_LIPOPROTEIN"/>
    <property type="match status" value="1"/>
</dbReference>
<dbReference type="RefSeq" id="WP_145094571.1">
    <property type="nucleotide sequence ID" value="NZ_CP036274.1"/>
</dbReference>
<protein>
    <submittedName>
        <fullName evidence="8">FG-GAP repeat protein</fullName>
    </submittedName>
</protein>
<reference evidence="8 9" key="1">
    <citation type="submission" date="2019-02" db="EMBL/GenBank/DDBJ databases">
        <title>Deep-cultivation of Planctomycetes and their phenomic and genomic characterization uncovers novel biology.</title>
        <authorList>
            <person name="Wiegand S."/>
            <person name="Jogler M."/>
            <person name="Boedeker C."/>
            <person name="Pinto D."/>
            <person name="Vollmers J."/>
            <person name="Rivas-Marin E."/>
            <person name="Kohn T."/>
            <person name="Peeters S.H."/>
            <person name="Heuer A."/>
            <person name="Rast P."/>
            <person name="Oberbeckmann S."/>
            <person name="Bunk B."/>
            <person name="Jeske O."/>
            <person name="Meyerdierks A."/>
            <person name="Storesund J.E."/>
            <person name="Kallscheuer N."/>
            <person name="Luecker S."/>
            <person name="Lage O.M."/>
            <person name="Pohl T."/>
            <person name="Merkel B.J."/>
            <person name="Hornburger P."/>
            <person name="Mueller R.-W."/>
            <person name="Bruemmer F."/>
            <person name="Labrenz M."/>
            <person name="Spormann A.M."/>
            <person name="Op den Camp H."/>
            <person name="Overmann J."/>
            <person name="Amann R."/>
            <person name="Jetten M.S.M."/>
            <person name="Mascher T."/>
            <person name="Medema M.H."/>
            <person name="Devos D.P."/>
            <person name="Kaster A.-K."/>
            <person name="Ovreas L."/>
            <person name="Rohde M."/>
            <person name="Galperin M.Y."/>
            <person name="Jogler C."/>
        </authorList>
    </citation>
    <scope>NUCLEOTIDE SEQUENCE [LARGE SCALE GENOMIC DNA]</scope>
    <source>
        <strain evidence="8 9">ETA_A8</strain>
    </source>
</reference>
<dbReference type="Gene3D" id="2.60.120.560">
    <property type="entry name" value="Exo-inulinase, domain 1"/>
    <property type="match status" value="1"/>
</dbReference>
<dbReference type="Proteomes" id="UP000315017">
    <property type="component" value="Chromosome"/>
</dbReference>
<dbReference type="Pfam" id="PF13517">
    <property type="entry name" value="FG-GAP_3"/>
    <property type="match status" value="2"/>
</dbReference>
<dbReference type="Gene3D" id="2.130.10.130">
    <property type="entry name" value="Integrin alpha, N-terminal"/>
    <property type="match status" value="2"/>
</dbReference>
<dbReference type="GO" id="GO:0046872">
    <property type="term" value="F:metal ion binding"/>
    <property type="evidence" value="ECO:0007669"/>
    <property type="project" value="UniProtKB-KW"/>
</dbReference>
<dbReference type="NCBIfam" id="TIGR02604">
    <property type="entry name" value="Piru_Ver_Nterm"/>
    <property type="match status" value="1"/>
</dbReference>
<evidence type="ECO:0000313" key="8">
    <source>
        <dbReference type="EMBL" id="QDU29944.1"/>
    </source>
</evidence>
<dbReference type="InterPro" id="IPR013427">
    <property type="entry name" value="Haem-bd_dom_put"/>
</dbReference>
<dbReference type="Pfam" id="PF23500">
    <property type="entry name" value="DUF7133"/>
    <property type="match status" value="1"/>
</dbReference>
<evidence type="ECO:0000256" key="5">
    <source>
        <dbReference type="PROSITE-ProRule" id="PRU00433"/>
    </source>
</evidence>
<dbReference type="Gene3D" id="1.10.760.10">
    <property type="entry name" value="Cytochrome c-like domain"/>
    <property type="match status" value="1"/>
</dbReference>
<dbReference type="Gene3D" id="2.120.10.30">
    <property type="entry name" value="TolB, C-terminal domain"/>
    <property type="match status" value="1"/>
</dbReference>
<dbReference type="SUPFAM" id="SSF50952">
    <property type="entry name" value="Soluble quinoprotein glucose dehydrogenase"/>
    <property type="match status" value="1"/>
</dbReference>
<evidence type="ECO:0000256" key="4">
    <source>
        <dbReference type="ARBA" id="ARBA00023004"/>
    </source>
</evidence>
<dbReference type="InterPro" id="IPR028994">
    <property type="entry name" value="Integrin_alpha_N"/>
</dbReference>
<keyword evidence="4 5" id="KW-0408">Iron</keyword>
<sequence precursor="true">MRIRLRWSGLLVASWLIFACASLAQDKPNLFNEPLEKPGVIPVGEDGQPLNLSFEDGTLKDWTATGDAFNGQPIKGEIDPKRPYGVGKKADHTGQYWIGTFEKLLDKPKGTLSSKPFKVTEPFASFLLAGGNHPETRLELVLLPDPAVKDSQERVISTSRGTNTESLRPMVVDLTPHLGKLIYIRLVDDHSGGWGHINFDDFRLHAARPKFREAPRGPVNVPNTSAPALEQLYPHAGLTAAEAVKQMQVPPGFKVEVGASEPDVNQPIAMAIDDRGRVWIAEAYEYPVRAPEGKGRDRILIFEDTDLNGSLDKRTIFAEKLNLVSGMELGFGGVWVGAAPYLLFIPDKNGDDVPDSEPQILLDGWGQEDTHETLNSFIWGPDGWLYGCHGVFTHSLVGKPGTPKDKRVPLNAGVWRYHPTRHEFEVFAHGTSNPWGLDFNEQGQAFVTACVIPHLYHIIPGARYQRQAGQHFNPHTYDDIKTIAVHRHYVGNQWNTDNRRQSDELGGGHAHAGAMIYLGGSWPEKYRNQIIMNNIHGNRMNVDLLTQKGSGYEGNFAPDFLFTRDQWSQMLYMTYGPDGQVWVIDWYDRNQCHHKNTEGHDRTNGRIYRISYNDAKPVKVDLQKCTDEELTAYLTNPNQWYQRHAQRILQERYYLRGRSEPNVRPIDGDLSARDAVAKLALQSENESHALRGLWTLRLTGGLTKELGLKLLSHPSAAVRGWTIRLQSERAGTFDHEDLGPRWLELAKEQPGSRTVRLELASAAKRMDWQLTLPLVEALLTHGEDATDHNLPLMYWYGLEQRTVVDEQRVLAIAMGARDRFPKIADYMVRRLGSTPEKSLELLLTGLGSTDDAGRQLAFLRGLNVALQGRGKVVPPEIWKTVAAKLANVSDPDLKRQTTILALTFGDAAAAISLRRIAADPSHRLAERQAALAALLSVKDDELGPMLAALLTDPAMRAVAIRGLATLDDPKTPARLLDVYDKFSVDERRDVLATLCSRASFAKELLSAIEAKRVPANHLTADLVVNLRNLKDAGLQAQLEKVWGSSRETAADKALLITQYKSLLASPPAIAHDVQLGRAVFARTCQQCHTLFGTGGKVGPDLTGSNRANLDYLLSNVIDPSAVMAKEYQPTVLLLSNGRVVTGILKEENDATVTVQLPTELLTIAKSEIEERKISANSMMPDDLLRPLSQHESRSLVAYLASSGQVPQLANNDTAGSIFNGKDLSGWISGDMSLWSVEDGEIVGRTTGLKRNHWLTSQYSLRDFRFSVDVKLARNEGNSGIQFRSEPIANGEVKGYQADIGAGWWGKLYEEHGRALLWKESGEKHVKLGDWNKYEILAVGSRVQTWINGQKCVDLDDPTGSRQGVIALQLHSGGATEVRYKNFQVSIPTGSQLAVGYPASKPNPAGKLAGKITFKKTTLDQRFRSEGVAMGDFNNDGKLDIAAGSVWYEAPGSPGDKSGWKMHAITPQPNEFNIKTYGDTFCNWAEDFNGDGRQDLLVVDFPGKPTWWFENPGNTDTPWPKHRAVPVTNNESPQYADVDGDGQRELIFGEASGKLALARPAKQPNLDWRIQPIAAEANPNIQKFYHGLGVGDLNKDGKLDLFTPNAWFAQPADKATAEKEPWQRTDVKLGPAQAHMYAYDFDGDGDADIVGTSAHRTGIWWYEQTDKGFVQHEIENKLAQTHALILADINGDGLPDLVTGKRFYAHNGNDPGEDEPPVIAWYELSRDAGQPKWTRHEIDDNSGVGTQFEVHDMNGDGWLDVIVANKRGVFYLEQVRE</sequence>
<dbReference type="InterPro" id="IPR010496">
    <property type="entry name" value="AL/BT2_dom"/>
</dbReference>
<evidence type="ECO:0000259" key="7">
    <source>
        <dbReference type="PROSITE" id="PS51007"/>
    </source>
</evidence>
<dbReference type="PROSITE" id="PS51007">
    <property type="entry name" value="CYTC"/>
    <property type="match status" value="1"/>
</dbReference>
<dbReference type="EMBL" id="CP036274">
    <property type="protein sequence ID" value="QDU29944.1"/>
    <property type="molecule type" value="Genomic_DNA"/>
</dbReference>
<accession>A0A517YIA6</accession>
<keyword evidence="9" id="KW-1185">Reference proteome</keyword>
<evidence type="ECO:0000256" key="6">
    <source>
        <dbReference type="SAM" id="SignalP"/>
    </source>
</evidence>
<organism evidence="8 9">
    <name type="scientific">Anatilimnocola aggregata</name>
    <dbReference type="NCBI Taxonomy" id="2528021"/>
    <lineage>
        <taxon>Bacteria</taxon>
        <taxon>Pseudomonadati</taxon>
        <taxon>Planctomycetota</taxon>
        <taxon>Planctomycetia</taxon>
        <taxon>Pirellulales</taxon>
        <taxon>Pirellulaceae</taxon>
        <taxon>Anatilimnocola</taxon>
    </lineage>
</organism>
<dbReference type="InterPro" id="IPR009056">
    <property type="entry name" value="Cyt_c-like_dom"/>
</dbReference>
<dbReference type="KEGG" id="aagg:ETAA8_50620"/>
<dbReference type="InterPro" id="IPR013517">
    <property type="entry name" value="FG-GAP"/>
</dbReference>
<gene>
    <name evidence="8" type="ORF">ETAA8_50620</name>
</gene>
<dbReference type="OrthoDB" id="225269at2"/>
<proteinExistence type="predicted"/>
<dbReference type="InterPro" id="IPR036909">
    <property type="entry name" value="Cyt_c-like_dom_sf"/>
</dbReference>
<dbReference type="InterPro" id="IPR013428">
    <property type="entry name" value="Membrane-bound_put_N"/>
</dbReference>
<dbReference type="SUPFAM" id="SSF46626">
    <property type="entry name" value="Cytochrome c"/>
    <property type="match status" value="1"/>
</dbReference>
<dbReference type="SUPFAM" id="SSF69318">
    <property type="entry name" value="Integrin alpha N-terminal domain"/>
    <property type="match status" value="1"/>
</dbReference>
<dbReference type="Pfam" id="PF06439">
    <property type="entry name" value="3keto-disac_hyd"/>
    <property type="match status" value="1"/>
</dbReference>
<dbReference type="PANTHER" id="PTHR33546">
    <property type="entry name" value="LARGE, MULTIFUNCTIONAL SECRETED PROTEIN-RELATED"/>
    <property type="match status" value="1"/>
</dbReference>
<feature type="chain" id="PRO_5021741717" evidence="6">
    <location>
        <begin position="25"/>
        <end position="1776"/>
    </location>
</feature>
<keyword evidence="1 5" id="KW-0349">Heme</keyword>